<name>A0A3B3I671_ORYLA</name>
<evidence type="ECO:0000259" key="8">
    <source>
        <dbReference type="PROSITE" id="PS51391"/>
    </source>
</evidence>
<reference evidence="9" key="3">
    <citation type="submission" date="2025-09" db="UniProtKB">
        <authorList>
            <consortium name="Ensembl"/>
        </authorList>
    </citation>
    <scope>IDENTIFICATION</scope>
    <source>
        <strain evidence="9">Hd-rR</strain>
    </source>
</reference>
<sequence>MAAGAKAASGGSFEATLERKFRTVSNTMDSIQGLSTWCIDNKKYHSLIVRHWMKCLKKSDSAHRLNLLYVANDVIQNCKRKNAIVYRTAFAELLPDAFLLVSHEGDSKVHKSVERILSIWEERDVYSGALIAELKNILTKEDSPPAEQQTPVESKADLRSKVLAEFVPQALLDQLSKYKRSLEEVDLREKQLAAMRVDIFSTDALKKLKDKTGGKKFSKDFEEGSAQLHEFVKFFEKQMKTGPQLLEALTNADIFYEMQYKEVKIVANAYQTFANRVSHLKRKLDALKASLPDLDDSPIPSPSADAPSPTGSESPFHGLELARPDPDLDGSAMDDDAEPPAPSPLSSPGASPRNPEVLGGNDNREVEDMDLSDEEADDGRIIVEEQIKSAPLPKVSTPVTAKICSSAATDPTAGQVLAPPAPFRAAVETATYTGPTIEKPPPAAPVVLGNASSLVSLLSKVDVSPADLLSALSKVQSQTSLQGMTTMLNSPAADVPECNSADKITPSPLSTSPAAAPLQSPSLSFEASVPSSVSSTQPKASAPHQTSNKASALVQALHRDMDLTAEPETPSSSSSLDSKIHSFLKGNPAFSAFDLGFSSNSAQGGSSLSTDTQGGTPVRDEGGGTPTQDEILDKPAVAPFASSRNVLSVGEAAGKAPLAFDSLLPAPAKPQQQTRPQPGTAQNGQVYQPYPGAALPAAPYQQVSSQAAAPGCVANTQNVGGFPGANDRNWYGNNYKEGGSQQPGGYHGAVTDRVGENKPSGVFPFQTEPTQDLQRFAPQQVPTAAPSFFTSTLPPVPKLPPPPPIFDNMPPPTSNTAVPPEQLHREEPGLGRDSALGGMVVMDHQHKSLLHSEDPMYDADPWQPHPPEDLHYQEGPEQYHNNARHDFPHETFYPHEEPFFPPGNHQPFPRGRGRPVPPIGGDSYYDFQQRPPPPQFMPRRPPPLHEHRHPGPRPLHRPPHPRGPPHLPFQRFHGPEPRLRVKRPGPRGGGPMFAPKRPFLPPRF</sequence>
<evidence type="ECO:0000313" key="9">
    <source>
        <dbReference type="Ensembl" id="ENSORLP00000039294.1"/>
    </source>
</evidence>
<dbReference type="Bgee" id="ENSORLG00000002642">
    <property type="expression patterns" value="Expressed in testis and 14 other cell types or tissues"/>
</dbReference>
<feature type="compositionally biased region" description="Basic residues" evidence="7">
    <location>
        <begin position="946"/>
        <end position="960"/>
    </location>
</feature>
<feature type="region of interest" description="Disordered" evidence="7">
    <location>
        <begin position="731"/>
        <end position="750"/>
    </location>
</feature>
<evidence type="ECO:0000256" key="2">
    <source>
        <dbReference type="ARBA" id="ARBA00022553"/>
    </source>
</evidence>
<dbReference type="PANTHER" id="PTHR12460:SF40">
    <property type="entry name" value="REGULATION OF NUCLEAR PRE-MRNA DOMAIN-CONTAINING PROTEIN 2"/>
    <property type="match status" value="1"/>
</dbReference>
<evidence type="ECO:0000256" key="7">
    <source>
        <dbReference type="SAM" id="MobiDB-lite"/>
    </source>
</evidence>
<feature type="compositionally biased region" description="Polar residues" evidence="7">
    <location>
        <begin position="670"/>
        <end position="686"/>
    </location>
</feature>
<reference evidence="9" key="2">
    <citation type="submission" date="2025-08" db="UniProtKB">
        <authorList>
            <consortium name="Ensembl"/>
        </authorList>
    </citation>
    <scope>IDENTIFICATION</scope>
    <source>
        <strain evidence="9">Hd-rR</strain>
    </source>
</reference>
<dbReference type="Proteomes" id="UP000001038">
    <property type="component" value="Chromosome 11"/>
</dbReference>
<keyword evidence="1" id="KW-0488">Methylation</keyword>
<feature type="region of interest" description="Disordered" evidence="7">
    <location>
        <begin position="492"/>
        <end position="550"/>
    </location>
</feature>
<feature type="region of interest" description="Disordered" evidence="7">
    <location>
        <begin position="602"/>
        <end position="631"/>
    </location>
</feature>
<dbReference type="KEGG" id="ola:101172176"/>
<gene>
    <name evidence="9" type="primary">rprd2a</name>
</gene>
<organism evidence="9 10">
    <name type="scientific">Oryzias latipes</name>
    <name type="common">Japanese rice fish</name>
    <name type="synonym">Japanese killifish</name>
    <dbReference type="NCBI Taxonomy" id="8090"/>
    <lineage>
        <taxon>Eukaryota</taxon>
        <taxon>Metazoa</taxon>
        <taxon>Chordata</taxon>
        <taxon>Craniata</taxon>
        <taxon>Vertebrata</taxon>
        <taxon>Euteleostomi</taxon>
        <taxon>Actinopterygii</taxon>
        <taxon>Neopterygii</taxon>
        <taxon>Teleostei</taxon>
        <taxon>Neoteleostei</taxon>
        <taxon>Acanthomorphata</taxon>
        <taxon>Ovalentaria</taxon>
        <taxon>Atherinomorphae</taxon>
        <taxon>Beloniformes</taxon>
        <taxon>Adrianichthyidae</taxon>
        <taxon>Oryziinae</taxon>
        <taxon>Oryzias</taxon>
    </lineage>
</organism>
<comment type="similarity">
    <text evidence="4">Belongs to the UPF0400 (RTT103) family.</text>
</comment>
<evidence type="ECO:0000313" key="10">
    <source>
        <dbReference type="Proteomes" id="UP000001038"/>
    </source>
</evidence>
<dbReference type="InterPro" id="IPR006569">
    <property type="entry name" value="CID_dom"/>
</dbReference>
<dbReference type="Gene3D" id="1.25.40.90">
    <property type="match status" value="1"/>
</dbReference>
<evidence type="ECO:0000256" key="1">
    <source>
        <dbReference type="ARBA" id="ARBA00022481"/>
    </source>
</evidence>
<dbReference type="GO" id="GO:0031124">
    <property type="term" value="P:mRNA 3'-end processing"/>
    <property type="evidence" value="ECO:0000318"/>
    <property type="project" value="GO_Central"/>
</dbReference>
<feature type="region of interest" description="Disordered" evidence="7">
    <location>
        <begin position="291"/>
        <end position="364"/>
    </location>
</feature>
<dbReference type="Pfam" id="PF04818">
    <property type="entry name" value="CID"/>
    <property type="match status" value="1"/>
</dbReference>
<protein>
    <recommendedName>
        <fullName evidence="6">Regulation of nuclear pre-mRNA domain-containing protein 2</fullName>
    </recommendedName>
</protein>
<feature type="compositionally biased region" description="Polar residues" evidence="7">
    <location>
        <begin position="536"/>
        <end position="550"/>
    </location>
</feature>
<dbReference type="PROSITE" id="PS51391">
    <property type="entry name" value="CID"/>
    <property type="match status" value="1"/>
</dbReference>
<evidence type="ECO:0000256" key="6">
    <source>
        <dbReference type="ARBA" id="ARBA00067342"/>
    </source>
</evidence>
<comment type="subunit">
    <text evidence="5">Associates with the RNA polymerase II complex.</text>
</comment>
<feature type="compositionally biased region" description="Pro residues" evidence="7">
    <location>
        <begin position="930"/>
        <end position="941"/>
    </location>
</feature>
<evidence type="ECO:0000256" key="5">
    <source>
        <dbReference type="ARBA" id="ARBA00062892"/>
    </source>
</evidence>
<dbReference type="InParanoid" id="A0A3B3I671"/>
<evidence type="ECO:0000256" key="4">
    <source>
        <dbReference type="ARBA" id="ARBA00034310"/>
    </source>
</evidence>
<keyword evidence="3" id="KW-0007">Acetylation</keyword>
<keyword evidence="10" id="KW-1185">Reference proteome</keyword>
<dbReference type="Ensembl" id="ENSORLT00000035266.1">
    <property type="protein sequence ID" value="ENSORLP00000039294.1"/>
    <property type="gene ID" value="ENSORLG00000002642.2"/>
</dbReference>
<feature type="compositionally biased region" description="Low complexity" evidence="7">
    <location>
        <begin position="505"/>
        <end position="535"/>
    </location>
</feature>
<dbReference type="GO" id="GO:0000993">
    <property type="term" value="F:RNA polymerase II complex binding"/>
    <property type="evidence" value="ECO:0000318"/>
    <property type="project" value="GO_Central"/>
</dbReference>
<dbReference type="InterPro" id="IPR008942">
    <property type="entry name" value="ENTH_VHS"/>
</dbReference>
<feature type="region of interest" description="Disordered" evidence="7">
    <location>
        <begin position="863"/>
        <end position="1004"/>
    </location>
</feature>
<dbReference type="InterPro" id="IPR032337">
    <property type="entry name" value="RPRD1A/B_C"/>
</dbReference>
<dbReference type="AlphaFoldDB" id="A0A3B3I671"/>
<dbReference type="STRING" id="8090.ENSORLP00000039294"/>
<feature type="compositionally biased region" description="Basic and acidic residues" evidence="7">
    <location>
        <begin position="883"/>
        <end position="898"/>
    </location>
</feature>
<accession>A0A3B3I671</accession>
<dbReference type="SUPFAM" id="SSF48464">
    <property type="entry name" value="ENTH/VHS domain"/>
    <property type="match status" value="1"/>
</dbReference>
<dbReference type="PANTHER" id="PTHR12460">
    <property type="entry name" value="CYCLIN-DEPENDENT KINASE INHIBITOR-RELATED PROTEIN"/>
    <property type="match status" value="1"/>
</dbReference>
<dbReference type="Gene3D" id="6.10.250.2560">
    <property type="match status" value="1"/>
</dbReference>
<dbReference type="SMART" id="SM00582">
    <property type="entry name" value="RPR"/>
    <property type="match status" value="1"/>
</dbReference>
<dbReference type="OrthoDB" id="10069473at2759"/>
<dbReference type="Pfam" id="PF16566">
    <property type="entry name" value="CREPT"/>
    <property type="match status" value="1"/>
</dbReference>
<dbReference type="FunFam" id="1.25.40.90:FF:000020">
    <property type="entry name" value="regulation of nuclear pre-mRNA domain-containing protein 2 isoform X1"/>
    <property type="match status" value="1"/>
</dbReference>
<dbReference type="GeneID" id="101172176"/>
<reference evidence="9 10" key="1">
    <citation type="journal article" date="2007" name="Nature">
        <title>The medaka draft genome and insights into vertebrate genome evolution.</title>
        <authorList>
            <person name="Kasahara M."/>
            <person name="Naruse K."/>
            <person name="Sasaki S."/>
            <person name="Nakatani Y."/>
            <person name="Qu W."/>
            <person name="Ahsan B."/>
            <person name="Yamada T."/>
            <person name="Nagayasu Y."/>
            <person name="Doi K."/>
            <person name="Kasai Y."/>
            <person name="Jindo T."/>
            <person name="Kobayashi D."/>
            <person name="Shimada A."/>
            <person name="Toyoda A."/>
            <person name="Kuroki Y."/>
            <person name="Fujiyama A."/>
            <person name="Sasaki T."/>
            <person name="Shimizu A."/>
            <person name="Asakawa S."/>
            <person name="Shimizu N."/>
            <person name="Hashimoto S."/>
            <person name="Yang J."/>
            <person name="Lee Y."/>
            <person name="Matsushima K."/>
            <person name="Sugano S."/>
            <person name="Sakaizumi M."/>
            <person name="Narita T."/>
            <person name="Ohishi K."/>
            <person name="Haga S."/>
            <person name="Ohta F."/>
            <person name="Nomoto H."/>
            <person name="Nogata K."/>
            <person name="Morishita T."/>
            <person name="Endo T."/>
            <person name="Shin-I T."/>
            <person name="Takeda H."/>
            <person name="Morishita S."/>
            <person name="Kohara Y."/>
        </authorList>
    </citation>
    <scope>NUCLEOTIDE SEQUENCE [LARGE SCALE GENOMIC DNA]</scope>
    <source>
        <strain evidence="9 10">Hd-rR</strain>
    </source>
</reference>
<keyword evidence="2" id="KW-0597">Phosphoprotein</keyword>
<evidence type="ECO:0000256" key="3">
    <source>
        <dbReference type="ARBA" id="ARBA00022990"/>
    </source>
</evidence>
<dbReference type="GeneTree" id="ENSGT00950000183094"/>
<dbReference type="CTD" id="334701"/>
<proteinExistence type="inferred from homology"/>
<feature type="region of interest" description="Disordered" evidence="7">
    <location>
        <begin position="667"/>
        <end position="690"/>
    </location>
</feature>
<feature type="domain" description="CID" evidence="8">
    <location>
        <begin position="9"/>
        <end position="142"/>
    </location>
</feature>